<protein>
    <submittedName>
        <fullName evidence="1">Uncharacterized protein</fullName>
    </submittedName>
</protein>
<dbReference type="EMBL" id="BSEL01000004">
    <property type="protein sequence ID" value="GLJ67538.1"/>
    <property type="molecule type" value="Genomic_DNA"/>
</dbReference>
<sequence length="71" mass="8007">MTDGPCQTCQQLRRELHAQQERTGLLVRGLAAVLALLDAEQIEPSMAKHRVLAIVHHRLTHLMSQTNGRTR</sequence>
<evidence type="ECO:0000313" key="2">
    <source>
        <dbReference type="Proteomes" id="UP001142292"/>
    </source>
</evidence>
<proteinExistence type="predicted"/>
<name>A0ABQ5SVH3_9ACTN</name>
<organism evidence="1 2">
    <name type="scientific">Nocardioides luteus</name>
    <dbReference type="NCBI Taxonomy" id="1844"/>
    <lineage>
        <taxon>Bacteria</taxon>
        <taxon>Bacillati</taxon>
        <taxon>Actinomycetota</taxon>
        <taxon>Actinomycetes</taxon>
        <taxon>Propionibacteriales</taxon>
        <taxon>Nocardioidaceae</taxon>
        <taxon>Nocardioides</taxon>
    </lineage>
</organism>
<dbReference type="Proteomes" id="UP001142292">
    <property type="component" value="Unassembled WGS sequence"/>
</dbReference>
<accession>A0ABQ5SVH3</accession>
<reference evidence="1" key="2">
    <citation type="submission" date="2023-01" db="EMBL/GenBank/DDBJ databases">
        <authorList>
            <person name="Sun Q."/>
            <person name="Evtushenko L."/>
        </authorList>
    </citation>
    <scope>NUCLEOTIDE SEQUENCE</scope>
    <source>
        <strain evidence="1">VKM Ac-1246</strain>
    </source>
</reference>
<gene>
    <name evidence="1" type="ORF">GCM10017579_15740</name>
</gene>
<evidence type="ECO:0000313" key="1">
    <source>
        <dbReference type="EMBL" id="GLJ67538.1"/>
    </source>
</evidence>
<dbReference type="RefSeq" id="WP_189117777.1">
    <property type="nucleotide sequence ID" value="NZ_BMRK01000004.1"/>
</dbReference>
<keyword evidence="2" id="KW-1185">Reference proteome</keyword>
<reference evidence="1" key="1">
    <citation type="journal article" date="2014" name="Int. J. Syst. Evol. Microbiol.">
        <title>Complete genome of a new Firmicutes species belonging to the dominant human colonic microbiota ('Ruminococcus bicirculans') reveals two chromosomes and a selective capacity to utilize plant glucans.</title>
        <authorList>
            <consortium name="NISC Comparative Sequencing Program"/>
            <person name="Wegmann U."/>
            <person name="Louis P."/>
            <person name="Goesmann A."/>
            <person name="Henrissat B."/>
            <person name="Duncan S.H."/>
            <person name="Flint H.J."/>
        </authorList>
    </citation>
    <scope>NUCLEOTIDE SEQUENCE</scope>
    <source>
        <strain evidence="1">VKM Ac-1246</strain>
    </source>
</reference>
<comment type="caution">
    <text evidence="1">The sequence shown here is derived from an EMBL/GenBank/DDBJ whole genome shotgun (WGS) entry which is preliminary data.</text>
</comment>